<keyword evidence="3" id="KW-1185">Reference proteome</keyword>
<proteinExistence type="predicted"/>
<sequence length="1251" mass="142117">MSSKCVGGAMDVNNPAMLSKTLSPICKTKPGSTSPNRTSFDENYNHDNHFILPDPVFNLIIRKNHDRVDKTDKNRNVQSSTVTGEMPGFNTIPDKTNEASLPNSSKRKSAVVLVTNDEKVEKNFLSDSLLQHVHNLETPSSFQPSKMTLNLIENTLEREYMNMFPSNPKQNSNKPIAEIQPIQECNSRFMRKRFEALRCSLSKKEISKEQCIEINSSSRNSSTNRRDVSITSDPPSLVARSFSDTNKYTPSHLIFRNNEDVTQTSYTKPLTGRKESAHWSTDAVDGDYQNAKGMFKLWGKKFKLDKDLKNTSSYNIRVGTKKHKNKVEIILPKEEVIDKQIKNEKREGKRFSFCKWKSKDKSKQSYKLKKGVTAVRCEVGDGLTIKSGAVNEYSPETSSNKPDQISDAYNDMLRKAWLKRCVDSKNDSRNSVKIRWNNDMYATSSSTVFELMECIYKNTGIVLRSKSEVTSSTTPSSSTWKCRRYNNSRINQVNFMQQAIQAWMMPKMITDNSIEKLRTIQNLINDKKKKIEVTFSNQKWFIAKSKTFSQKIELVLNTKNFLKEKDTKESCKYIVIDVPKGYFSGTSFVDEERTHTSDEQVYNIVEYETIKSSSHIKNKKKYRKMNISDYQSNDIRITINVKDIEDKESGVVETLNIPPPHRDVVVQGSNVYLPKRCDVVGVGIITQHTHNKDLREIKKQTLKMQEEITDDESTHAKAPLKKCDLAKSYLEEYYRYWIPFGMDLYSWCMSDSNLRGSSANNAFNSLNHQGDCSKSCPVIYDEYQTLAIVSSCETSSCSHYTLVEDTIKSDDATKTYFNKIQKNNEGTEGKRVLPKDSVEVFKRRKIYAASKKDNWIKCGDESEPFSVPSIEEKFAQKMSREFLTEWEPVNANAKKKLNKHVSLKEIELTKKIGDGILSYKGSFGCNISKKKDSCSKLARVNPESVKSTKQYQTPLQFPHSSRCPPLNLKYSPPLYRQMSPTNLSTPRCMESCKRQKKAQCSEKPSRSQGIPPHYAPYLEGRPLSSPHSSSPSHTSPPSLTKSLPTSCRQKSAPPQQRSPAQLNQPCGCNPQHSCSSPQCLSNKSPCSNQILENQTSLKSSKISQPTNKPASSKLATALKRLTKKCNSCLSKKNSGNLDAISPKKNKERKKGRDKVLCPSSPCYTASNTGCQSRTGVCLTMKPVPKKSDISQSICNVIRLNSKENLYFRIKQITPSTVEIRDPRNIKVQDEDGQTLYERHEYKMDTNKPETI</sequence>
<name>A0A8S4R296_9NEOP</name>
<evidence type="ECO:0000313" key="2">
    <source>
        <dbReference type="EMBL" id="CAH2229342.1"/>
    </source>
</evidence>
<reference evidence="2" key="1">
    <citation type="submission" date="2022-03" db="EMBL/GenBank/DDBJ databases">
        <authorList>
            <person name="Lindestad O."/>
        </authorList>
    </citation>
    <scope>NUCLEOTIDE SEQUENCE</scope>
</reference>
<dbReference type="OrthoDB" id="2019130at2759"/>
<evidence type="ECO:0000256" key="1">
    <source>
        <dbReference type="SAM" id="MobiDB-lite"/>
    </source>
</evidence>
<feature type="region of interest" description="Disordered" evidence="1">
    <location>
        <begin position="78"/>
        <end position="103"/>
    </location>
</feature>
<comment type="caution">
    <text evidence="2">The sequence shown here is derived from an EMBL/GenBank/DDBJ whole genome shotgun (WGS) entry which is preliminary data.</text>
</comment>
<dbReference type="AlphaFoldDB" id="A0A8S4R296"/>
<protein>
    <submittedName>
        <fullName evidence="2">Jg17091 protein</fullName>
    </submittedName>
</protein>
<dbReference type="Proteomes" id="UP000838756">
    <property type="component" value="Unassembled WGS sequence"/>
</dbReference>
<dbReference type="EMBL" id="CAKXAJ010024711">
    <property type="protein sequence ID" value="CAH2229342.1"/>
    <property type="molecule type" value="Genomic_DNA"/>
</dbReference>
<feature type="region of interest" description="Disordered" evidence="1">
    <location>
        <begin position="999"/>
        <end position="1062"/>
    </location>
</feature>
<accession>A0A8S4R296</accession>
<gene>
    <name evidence="2" type="primary">jg17091</name>
    <name evidence="2" type="ORF">PAEG_LOCUS8824</name>
</gene>
<organism evidence="2 3">
    <name type="scientific">Pararge aegeria aegeria</name>
    <dbReference type="NCBI Taxonomy" id="348720"/>
    <lineage>
        <taxon>Eukaryota</taxon>
        <taxon>Metazoa</taxon>
        <taxon>Ecdysozoa</taxon>
        <taxon>Arthropoda</taxon>
        <taxon>Hexapoda</taxon>
        <taxon>Insecta</taxon>
        <taxon>Pterygota</taxon>
        <taxon>Neoptera</taxon>
        <taxon>Endopterygota</taxon>
        <taxon>Lepidoptera</taxon>
        <taxon>Glossata</taxon>
        <taxon>Ditrysia</taxon>
        <taxon>Papilionoidea</taxon>
        <taxon>Nymphalidae</taxon>
        <taxon>Satyrinae</taxon>
        <taxon>Satyrini</taxon>
        <taxon>Parargina</taxon>
        <taxon>Pararge</taxon>
    </lineage>
</organism>
<feature type="compositionally biased region" description="Polar residues" evidence="1">
    <location>
        <begin position="1047"/>
        <end position="1062"/>
    </location>
</feature>
<evidence type="ECO:0000313" key="3">
    <source>
        <dbReference type="Proteomes" id="UP000838756"/>
    </source>
</evidence>
<feature type="compositionally biased region" description="Low complexity" evidence="1">
    <location>
        <begin position="1022"/>
        <end position="1046"/>
    </location>
</feature>